<dbReference type="EMBL" id="MT386820">
    <property type="protein sequence ID" value="QLI62104.1"/>
    <property type="molecule type" value="mRNA"/>
</dbReference>
<protein>
    <submittedName>
        <fullName evidence="1">Ionotropic receptor 93a2</fullName>
    </submittedName>
</protein>
<reference evidence="1" key="2">
    <citation type="submission" date="2020-04" db="EMBL/GenBank/DDBJ databases">
        <authorList>
            <person name="Yang Y."/>
        </authorList>
    </citation>
    <scope>NUCLEOTIDE SEQUENCE</scope>
    <source>
        <tissue evidence="1">Antennae</tissue>
    </source>
</reference>
<dbReference type="AlphaFoldDB" id="A0A7D5YTV9"/>
<organism evidence="1">
    <name type="scientific">Streltzoviella insularis</name>
    <dbReference type="NCBI Taxonomy" id="1206366"/>
    <lineage>
        <taxon>Eukaryota</taxon>
        <taxon>Metazoa</taxon>
        <taxon>Ecdysozoa</taxon>
        <taxon>Arthropoda</taxon>
        <taxon>Hexapoda</taxon>
        <taxon>Insecta</taxon>
        <taxon>Pterygota</taxon>
        <taxon>Neoptera</taxon>
        <taxon>Endopterygota</taxon>
        <taxon>Lepidoptera</taxon>
        <taxon>Glossata</taxon>
        <taxon>Ditrysia</taxon>
        <taxon>Cossoidea</taxon>
        <taxon>Cossidae</taxon>
        <taxon>Cossinae</taxon>
        <taxon>Streltzoviella</taxon>
    </lineage>
</organism>
<keyword evidence="1" id="KW-0675">Receptor</keyword>
<proteinExistence type="evidence at transcript level"/>
<sequence length="87" mass="9898">MVVGLFTKTRSLLEGIFSGTGGQQPYGQFERHARIFLRTVSRIFLSFNGVIYRMGVQQAEETKRKYCYKALCGIDNIILPVYNIVST</sequence>
<name>A0A7D5YTV9_9NEOP</name>
<reference evidence="1" key="1">
    <citation type="journal article" date="2019" name="Sci. Rep.">
        <title>Antennal transcriptome analyses and olfactory protein identification in an important wood-boring moth pest, Streltzoviella insularis (Lepidoptera: Cossidae).</title>
        <authorList>
            <person name="Yang Y"/>
            <person name="Li W"/>
            <person name="Tao J Zong.S."/>
        </authorList>
    </citation>
    <scope>NUCLEOTIDE SEQUENCE</scope>
    <source>
        <tissue evidence="1">Antennae</tissue>
    </source>
</reference>
<accession>A0A7D5YTV9</accession>
<evidence type="ECO:0000313" key="1">
    <source>
        <dbReference type="EMBL" id="QLI62104.1"/>
    </source>
</evidence>